<comment type="caution">
    <text evidence="4">The sequence shown here is derived from an EMBL/GenBank/DDBJ whole genome shotgun (WGS) entry which is preliminary data.</text>
</comment>
<organism evidence="4 5">
    <name type="scientific">Phaeomoniella chlamydospora</name>
    <name type="common">Phaeoacremonium chlamydosporum</name>
    <dbReference type="NCBI Taxonomy" id="158046"/>
    <lineage>
        <taxon>Eukaryota</taxon>
        <taxon>Fungi</taxon>
        <taxon>Dikarya</taxon>
        <taxon>Ascomycota</taxon>
        <taxon>Pezizomycotina</taxon>
        <taxon>Eurotiomycetes</taxon>
        <taxon>Chaetothyriomycetidae</taxon>
        <taxon>Phaeomoniellales</taxon>
        <taxon>Phaeomoniellaceae</taxon>
        <taxon>Phaeomoniella</taxon>
    </lineage>
</organism>
<gene>
    <name evidence="4" type="ORF">UCRPC4_g04047</name>
</gene>
<evidence type="ECO:0000313" key="5">
    <source>
        <dbReference type="Proteomes" id="UP000053317"/>
    </source>
</evidence>
<dbReference type="PANTHER" id="PTHR43713:SF3">
    <property type="entry name" value="GLUTAMATE-1-SEMIALDEHYDE 2,1-AMINOMUTASE 1, CHLOROPLASTIC-RELATED"/>
    <property type="match status" value="1"/>
</dbReference>
<comment type="cofactor">
    <cofactor evidence="1">
        <name>pyridoxal 5'-phosphate</name>
        <dbReference type="ChEBI" id="CHEBI:597326"/>
    </cofactor>
</comment>
<dbReference type="InterPro" id="IPR005814">
    <property type="entry name" value="Aminotrans_3"/>
</dbReference>
<dbReference type="SUPFAM" id="SSF53383">
    <property type="entry name" value="PLP-dependent transferases"/>
    <property type="match status" value="1"/>
</dbReference>
<dbReference type="InterPro" id="IPR015424">
    <property type="entry name" value="PyrdxlP-dep_Trfase"/>
</dbReference>
<evidence type="ECO:0000313" key="4">
    <source>
        <dbReference type="EMBL" id="KKY20775.1"/>
    </source>
</evidence>
<dbReference type="OrthoDB" id="425114at2759"/>
<accession>A0A0G2GVM8</accession>
<dbReference type="PANTHER" id="PTHR43713">
    <property type="entry name" value="GLUTAMATE-1-SEMIALDEHYDE 2,1-AMINOMUTASE"/>
    <property type="match status" value="1"/>
</dbReference>
<protein>
    <submittedName>
        <fullName evidence="4">Putative glutamate-1-semialdehydeaminomutase</fullName>
    </submittedName>
</protein>
<name>A0A0G2GVM8_PHACM</name>
<dbReference type="Proteomes" id="UP000053317">
    <property type="component" value="Unassembled WGS sequence"/>
</dbReference>
<dbReference type="GO" id="GO:0008483">
    <property type="term" value="F:transaminase activity"/>
    <property type="evidence" value="ECO:0007669"/>
    <property type="project" value="InterPro"/>
</dbReference>
<comment type="similarity">
    <text evidence="3">Belongs to the class-III pyridoxal-phosphate-dependent aminotransferase family.</text>
</comment>
<dbReference type="Gene3D" id="3.90.1150.10">
    <property type="entry name" value="Aspartate Aminotransferase, domain 1"/>
    <property type="match status" value="1"/>
</dbReference>
<keyword evidence="2 3" id="KW-0663">Pyridoxal phosphate</keyword>
<reference evidence="4 5" key="2">
    <citation type="submission" date="2015-05" db="EMBL/GenBank/DDBJ databases">
        <authorList>
            <person name="Morales-Cruz A."/>
            <person name="Amrine K.C."/>
            <person name="Cantu D."/>
        </authorList>
    </citation>
    <scope>NUCLEOTIDE SEQUENCE [LARGE SCALE GENOMIC DNA]</scope>
    <source>
        <strain evidence="4">UCRPC4</strain>
    </source>
</reference>
<sequence>MAPIALSDTRDAIPKAPIKDQVTVSSVNISYDDEVETALAAAQARYEERNPNSKIQHELAVKSLPGGNTRTLLHTSPFPLSMKCGKGPYVYDEDDHKMLDFVGELTAGIYGHNHPVLRETIISTFDNVGMTLGSTIVQEQKHAALMCERFGLERVRFTNSGTEANLHALNGARQFTGERKVVVFTGAYHGAVLSFGDGKVASNNVDHDDWVIAKYNDIKSAQDTIEGTPNLAAVLVEGMQGAGGCIPATKEFMQAVQESARKVGAVFILDEVMTSRVAPGGLQSQLGLQPDITSFGKYLGGGFAFGAFGGRADIMSVYDPRGARSLAHSGTFNNNTMAMYTGYAGFSKIYTPEVNVAFNKQGDDLREKLSSVCKGTKCSFTGRGAILAVHFSKSGLENIRSVDDVQELWDLKDLFWFEMMEEGFWITRRGSIALILGTSQEELDRFVVCVQRFLERHKNIMRAEL</sequence>
<evidence type="ECO:0000256" key="2">
    <source>
        <dbReference type="ARBA" id="ARBA00022898"/>
    </source>
</evidence>
<dbReference type="InterPro" id="IPR015422">
    <property type="entry name" value="PyrdxlP-dep_Trfase_small"/>
</dbReference>
<dbReference type="GO" id="GO:0030170">
    <property type="term" value="F:pyridoxal phosphate binding"/>
    <property type="evidence" value="ECO:0007669"/>
    <property type="project" value="InterPro"/>
</dbReference>
<dbReference type="Pfam" id="PF00202">
    <property type="entry name" value="Aminotran_3"/>
    <property type="match status" value="1"/>
</dbReference>
<dbReference type="AlphaFoldDB" id="A0A0G2GVM8"/>
<proteinExistence type="inferred from homology"/>
<evidence type="ECO:0000256" key="3">
    <source>
        <dbReference type="RuleBase" id="RU003560"/>
    </source>
</evidence>
<reference evidence="4 5" key="1">
    <citation type="submission" date="2015-05" db="EMBL/GenBank/DDBJ databases">
        <title>Distinctive expansion of gene families associated with plant cell wall degradation and secondary metabolism in the genomes of grapevine trunk pathogens.</title>
        <authorList>
            <person name="Lawrence D.P."/>
            <person name="Travadon R."/>
            <person name="Rolshausen P.E."/>
            <person name="Baumgartner K."/>
        </authorList>
    </citation>
    <scope>NUCLEOTIDE SEQUENCE [LARGE SCALE GENOMIC DNA]</scope>
    <source>
        <strain evidence="4">UCRPC4</strain>
    </source>
</reference>
<keyword evidence="5" id="KW-1185">Reference proteome</keyword>
<evidence type="ECO:0000256" key="1">
    <source>
        <dbReference type="ARBA" id="ARBA00001933"/>
    </source>
</evidence>
<dbReference type="EMBL" id="LCWF01000093">
    <property type="protein sequence ID" value="KKY20775.1"/>
    <property type="molecule type" value="Genomic_DNA"/>
</dbReference>
<dbReference type="Gene3D" id="3.40.640.10">
    <property type="entry name" value="Type I PLP-dependent aspartate aminotransferase-like (Major domain)"/>
    <property type="match status" value="1"/>
</dbReference>
<dbReference type="InterPro" id="IPR015421">
    <property type="entry name" value="PyrdxlP-dep_Trfase_major"/>
</dbReference>